<evidence type="ECO:0000313" key="5">
    <source>
        <dbReference type="Proteomes" id="UP000194236"/>
    </source>
</evidence>
<reference evidence="4 5" key="1">
    <citation type="submission" date="2017-03" db="EMBL/GenBank/DDBJ databases">
        <title>Genome Survey of Euroglyphus maynei.</title>
        <authorList>
            <person name="Arlian L.G."/>
            <person name="Morgan M.S."/>
            <person name="Rider S.D."/>
        </authorList>
    </citation>
    <scope>NUCLEOTIDE SEQUENCE [LARGE SCALE GENOMIC DNA]</scope>
    <source>
        <strain evidence="4">Arlian Lab</strain>
        <tissue evidence="4">Whole body</tissue>
    </source>
</reference>
<protein>
    <submittedName>
        <fullName evidence="4">Williams-beuren syndrome critical region protein-like protein</fullName>
    </submittedName>
</protein>
<name>A0A1Y3AWF7_EURMA</name>
<evidence type="ECO:0000259" key="3">
    <source>
        <dbReference type="PROSITE" id="PS51686"/>
    </source>
</evidence>
<feature type="domain" description="SAM-dependent MTase RsmB/NOP-type" evidence="3">
    <location>
        <begin position="1"/>
        <end position="91"/>
    </location>
</feature>
<dbReference type="GO" id="GO:0032259">
    <property type="term" value="P:methylation"/>
    <property type="evidence" value="ECO:0007669"/>
    <property type="project" value="UniProtKB-KW"/>
</dbReference>
<keyword evidence="5" id="KW-1185">Reference proteome</keyword>
<comment type="caution">
    <text evidence="1">Lacks conserved residue(s) required for the propagation of feature annotation.</text>
</comment>
<dbReference type="GO" id="GO:0008168">
    <property type="term" value="F:methyltransferase activity"/>
    <property type="evidence" value="ECO:0007669"/>
    <property type="project" value="UniProtKB-KW"/>
</dbReference>
<feature type="region of interest" description="Disordered" evidence="2">
    <location>
        <begin position="97"/>
        <end position="130"/>
    </location>
</feature>
<accession>A0A1Y3AWF7</accession>
<dbReference type="InterPro" id="IPR001678">
    <property type="entry name" value="MeTrfase_RsmB-F_NOP2_dom"/>
</dbReference>
<evidence type="ECO:0000313" key="4">
    <source>
        <dbReference type="EMBL" id="OTF72134.1"/>
    </source>
</evidence>
<feature type="non-terminal residue" evidence="4">
    <location>
        <position position="1"/>
    </location>
</feature>
<gene>
    <name evidence="4" type="ORF">BLA29_011765</name>
</gene>
<sequence>KFQLAILQSALSFNAKRIVYCTCSKYQIENEDVIQQLYEMNPDSKNYDIIDPMPEWPYRGQGDYPFSSLCLRADYETTMTNGFFCCVLQRKQHIESLDGDQETKIDNNSDKNEKDNDNKTTESKTKKIKKKIRKSMANDFIIT</sequence>
<keyword evidence="1" id="KW-0489">Methyltransferase</keyword>
<dbReference type="GO" id="GO:0003723">
    <property type="term" value="F:RNA binding"/>
    <property type="evidence" value="ECO:0007669"/>
    <property type="project" value="UniProtKB-UniRule"/>
</dbReference>
<comment type="similarity">
    <text evidence="1">Belongs to the class I-like SAM-binding methyltransferase superfamily. RsmB/NOP family.</text>
</comment>
<dbReference type="SUPFAM" id="SSF53335">
    <property type="entry name" value="S-adenosyl-L-methionine-dependent methyltransferases"/>
    <property type="match status" value="1"/>
</dbReference>
<dbReference type="PROSITE" id="PS51686">
    <property type="entry name" value="SAM_MT_RSMB_NOP"/>
    <property type="match status" value="1"/>
</dbReference>
<dbReference type="AlphaFoldDB" id="A0A1Y3AWF7"/>
<keyword evidence="1" id="KW-0949">S-adenosyl-L-methionine</keyword>
<dbReference type="OrthoDB" id="435282at2759"/>
<dbReference type="Gene3D" id="3.40.50.150">
    <property type="entry name" value="Vaccinia Virus protein VP39"/>
    <property type="match status" value="1"/>
</dbReference>
<dbReference type="EMBL" id="MUJZ01057735">
    <property type="protein sequence ID" value="OTF72134.1"/>
    <property type="molecule type" value="Genomic_DNA"/>
</dbReference>
<comment type="caution">
    <text evidence="4">The sequence shown here is derived from an EMBL/GenBank/DDBJ whole genome shotgun (WGS) entry which is preliminary data.</text>
</comment>
<evidence type="ECO:0000256" key="2">
    <source>
        <dbReference type="SAM" id="MobiDB-lite"/>
    </source>
</evidence>
<proteinExistence type="inferred from homology"/>
<organism evidence="4 5">
    <name type="scientific">Euroglyphus maynei</name>
    <name type="common">Mayne's house dust mite</name>
    <dbReference type="NCBI Taxonomy" id="6958"/>
    <lineage>
        <taxon>Eukaryota</taxon>
        <taxon>Metazoa</taxon>
        <taxon>Ecdysozoa</taxon>
        <taxon>Arthropoda</taxon>
        <taxon>Chelicerata</taxon>
        <taxon>Arachnida</taxon>
        <taxon>Acari</taxon>
        <taxon>Acariformes</taxon>
        <taxon>Sarcoptiformes</taxon>
        <taxon>Astigmata</taxon>
        <taxon>Psoroptidia</taxon>
        <taxon>Analgoidea</taxon>
        <taxon>Pyroglyphidae</taxon>
        <taxon>Pyroglyphinae</taxon>
        <taxon>Euroglyphus</taxon>
    </lineage>
</organism>
<evidence type="ECO:0000256" key="1">
    <source>
        <dbReference type="PROSITE-ProRule" id="PRU01023"/>
    </source>
</evidence>
<keyword evidence="1" id="KW-0808">Transferase</keyword>
<dbReference type="Proteomes" id="UP000194236">
    <property type="component" value="Unassembled WGS sequence"/>
</dbReference>
<keyword evidence="1" id="KW-0694">RNA-binding</keyword>
<feature type="active site" description="Nucleophile" evidence="1">
    <location>
        <position position="23"/>
    </location>
</feature>
<dbReference type="InterPro" id="IPR029063">
    <property type="entry name" value="SAM-dependent_MTases_sf"/>
</dbReference>
<feature type="compositionally biased region" description="Basic and acidic residues" evidence="2">
    <location>
        <begin position="97"/>
        <end position="125"/>
    </location>
</feature>